<dbReference type="SUPFAM" id="SSF56954">
    <property type="entry name" value="Outer membrane efflux proteins (OEP)"/>
    <property type="match status" value="1"/>
</dbReference>
<sequence length="427" mass="47212">MSRYRFISIVVVLSSYVSLGAQPVRRELSVESAVQTALARNAGIAVVRADVRSARGSLLQASTGYNPSLAIEYNLFNRTNGKWLDFNNGANPSQQTASIDTKIDYSGTVGGRTSVAEKDVEVNETVLTATQRLLTAQVQRALVDIQAYARQRRITDGAIDSLRAMITAMESMRGRGVYAEQELLRIGVLGYQLERAASEIRMNERNAMGALRVLLGDSTDVVYDVTPFATRPTTSLSDTLTEPSLLSLAMRERPDLAINRIQRERELANLSYQKRLAWPDLRMGLTYDKQGSSWPDYMGLTMSLELPFFDRNQGGIEISQANIERSDASYRAGMESATQDIRSALASLRESTNLLQRARTLDNATGGERATTLLNAYRARALGFIEFVDLYQAIVDASIMSIEAERHWYNSVIDLNVAAGTTVLPIN</sequence>
<dbReference type="PANTHER" id="PTHR30203:SF23">
    <property type="entry name" value="OUTER MEMBRANE EFFLUX PROTEIN"/>
    <property type="match status" value="1"/>
</dbReference>
<comment type="similarity">
    <text evidence="1">Belongs to the outer membrane factor (OMF) (TC 1.B.17) family.</text>
</comment>
<reference evidence="2 3" key="1">
    <citation type="submission" date="2016-09" db="EMBL/GenBank/DDBJ databases">
        <title>Genome-resolved meta-omics ties microbial dynamics to process performance in biotechnology for thiocyanate degradation.</title>
        <authorList>
            <person name="Kantor R.S."/>
            <person name="Huddy R.J."/>
            <person name="Iyer R."/>
            <person name="Thomas B.C."/>
            <person name="Brown C.T."/>
            <person name="Anantharaman K."/>
            <person name="Tringe S."/>
            <person name="Hettich R.L."/>
            <person name="Harrison S.T."/>
            <person name="Banfield J.F."/>
        </authorList>
    </citation>
    <scope>NUCLEOTIDE SEQUENCE [LARGE SCALE GENOMIC DNA]</scope>
    <source>
        <strain evidence="2">59-99</strain>
    </source>
</reference>
<dbReference type="AlphaFoldDB" id="A0A1M3KXN0"/>
<dbReference type="STRING" id="1895771.BGO89_10900"/>
<dbReference type="PANTHER" id="PTHR30203">
    <property type="entry name" value="OUTER MEMBRANE CATION EFFLUX PROTEIN"/>
    <property type="match status" value="1"/>
</dbReference>
<evidence type="ECO:0000313" key="3">
    <source>
        <dbReference type="Proteomes" id="UP000184233"/>
    </source>
</evidence>
<evidence type="ECO:0000256" key="1">
    <source>
        <dbReference type="ARBA" id="ARBA00007613"/>
    </source>
</evidence>
<name>A0A1M3KXN0_9BACT</name>
<dbReference type="InterPro" id="IPR003423">
    <property type="entry name" value="OMP_efflux"/>
</dbReference>
<accession>A0A1M3KXN0</accession>
<protein>
    <recommendedName>
        <fullName evidence="4">Transporter</fullName>
    </recommendedName>
</protein>
<dbReference type="GO" id="GO:0015562">
    <property type="term" value="F:efflux transmembrane transporter activity"/>
    <property type="evidence" value="ECO:0007669"/>
    <property type="project" value="InterPro"/>
</dbReference>
<comment type="caution">
    <text evidence="2">The sequence shown here is derived from an EMBL/GenBank/DDBJ whole genome shotgun (WGS) entry which is preliminary data.</text>
</comment>
<gene>
    <name evidence="2" type="ORF">BGO89_10900</name>
</gene>
<organism evidence="2 3">
    <name type="scientific">Candidatus Kapaibacterium thiocyanatum</name>
    <dbReference type="NCBI Taxonomy" id="1895771"/>
    <lineage>
        <taxon>Bacteria</taxon>
        <taxon>Pseudomonadati</taxon>
        <taxon>Candidatus Kapaibacteriota</taxon>
        <taxon>Candidatus Kapaibacteriia</taxon>
        <taxon>Candidatus Kapaibacteriales</taxon>
        <taxon>Candidatus Kapaibacteriaceae</taxon>
        <taxon>Candidatus Kapaibacterium</taxon>
    </lineage>
</organism>
<dbReference type="Gene3D" id="1.20.1600.10">
    <property type="entry name" value="Outer membrane efflux proteins (OEP)"/>
    <property type="match status" value="1"/>
</dbReference>
<dbReference type="Pfam" id="PF02321">
    <property type="entry name" value="OEP"/>
    <property type="match status" value="2"/>
</dbReference>
<proteinExistence type="inferred from homology"/>
<dbReference type="InterPro" id="IPR010131">
    <property type="entry name" value="MdtP/NodT-like"/>
</dbReference>
<evidence type="ECO:0000313" key="2">
    <source>
        <dbReference type="EMBL" id="OJX57014.1"/>
    </source>
</evidence>
<dbReference type="Proteomes" id="UP000184233">
    <property type="component" value="Unassembled WGS sequence"/>
</dbReference>
<evidence type="ECO:0008006" key="4">
    <source>
        <dbReference type="Google" id="ProtNLM"/>
    </source>
</evidence>
<dbReference type="EMBL" id="MKVH01000024">
    <property type="protein sequence ID" value="OJX57014.1"/>
    <property type="molecule type" value="Genomic_DNA"/>
</dbReference>